<dbReference type="AlphaFoldDB" id="A0A0C9V7I1"/>
<evidence type="ECO:0000313" key="1">
    <source>
        <dbReference type="EMBL" id="KIJ37512.1"/>
    </source>
</evidence>
<protein>
    <submittedName>
        <fullName evidence="1">Uncharacterized protein</fullName>
    </submittedName>
</protein>
<reference evidence="1 2" key="1">
    <citation type="submission" date="2014-06" db="EMBL/GenBank/DDBJ databases">
        <title>Evolutionary Origins and Diversification of the Mycorrhizal Mutualists.</title>
        <authorList>
            <consortium name="DOE Joint Genome Institute"/>
            <consortium name="Mycorrhizal Genomics Consortium"/>
            <person name="Kohler A."/>
            <person name="Kuo A."/>
            <person name="Nagy L.G."/>
            <person name="Floudas D."/>
            <person name="Copeland A."/>
            <person name="Barry K.W."/>
            <person name="Cichocki N."/>
            <person name="Veneault-Fourrey C."/>
            <person name="LaButti K."/>
            <person name="Lindquist E.A."/>
            <person name="Lipzen A."/>
            <person name="Lundell T."/>
            <person name="Morin E."/>
            <person name="Murat C."/>
            <person name="Riley R."/>
            <person name="Ohm R."/>
            <person name="Sun H."/>
            <person name="Tunlid A."/>
            <person name="Henrissat B."/>
            <person name="Grigoriev I.V."/>
            <person name="Hibbett D.S."/>
            <person name="Martin F."/>
        </authorList>
    </citation>
    <scope>NUCLEOTIDE SEQUENCE [LARGE SCALE GENOMIC DNA]</scope>
    <source>
        <strain evidence="1 2">SS14</strain>
    </source>
</reference>
<gene>
    <name evidence="1" type="ORF">M422DRAFT_33637</name>
</gene>
<dbReference type="HOGENOM" id="CLU_1826541_0_0_1"/>
<accession>A0A0C9V7I1</accession>
<name>A0A0C9V7I1_SPHS4</name>
<dbReference type="EMBL" id="KN837168">
    <property type="protein sequence ID" value="KIJ37512.1"/>
    <property type="molecule type" value="Genomic_DNA"/>
</dbReference>
<sequence>MQPLRSDSCKYLDRPVYCNSRKPRQTLASAMQLADEPGMVHAALTMDVVQPENKKEIEVPIDQISFHKFLYKNEKKRANLLALQTALRKNGKALVPIKSQRNAVATRMEARRARIRRIRSWRYSYAALIENGQEDDIQKIQ</sequence>
<organism evidence="1 2">
    <name type="scientific">Sphaerobolus stellatus (strain SS14)</name>
    <dbReference type="NCBI Taxonomy" id="990650"/>
    <lineage>
        <taxon>Eukaryota</taxon>
        <taxon>Fungi</taxon>
        <taxon>Dikarya</taxon>
        <taxon>Basidiomycota</taxon>
        <taxon>Agaricomycotina</taxon>
        <taxon>Agaricomycetes</taxon>
        <taxon>Phallomycetidae</taxon>
        <taxon>Geastrales</taxon>
        <taxon>Sphaerobolaceae</taxon>
        <taxon>Sphaerobolus</taxon>
    </lineage>
</organism>
<dbReference type="Proteomes" id="UP000054279">
    <property type="component" value="Unassembled WGS sequence"/>
</dbReference>
<proteinExistence type="predicted"/>
<evidence type="ECO:0000313" key="2">
    <source>
        <dbReference type="Proteomes" id="UP000054279"/>
    </source>
</evidence>
<keyword evidence="2" id="KW-1185">Reference proteome</keyword>